<accession>A0ABV6UE01</accession>
<protein>
    <submittedName>
        <fullName evidence="1">Uncharacterized protein</fullName>
    </submittedName>
</protein>
<evidence type="ECO:0000313" key="1">
    <source>
        <dbReference type="EMBL" id="MFC0866387.1"/>
    </source>
</evidence>
<evidence type="ECO:0000313" key="2">
    <source>
        <dbReference type="Proteomes" id="UP001589870"/>
    </source>
</evidence>
<dbReference type="EMBL" id="JBHMQT010000076">
    <property type="protein sequence ID" value="MFC0866387.1"/>
    <property type="molecule type" value="Genomic_DNA"/>
</dbReference>
<gene>
    <name evidence="1" type="ORF">ACFHYQ_29250</name>
</gene>
<dbReference type="Proteomes" id="UP001589870">
    <property type="component" value="Unassembled WGS sequence"/>
</dbReference>
<dbReference type="RefSeq" id="WP_394304376.1">
    <property type="nucleotide sequence ID" value="NZ_JBHMQT010000076.1"/>
</dbReference>
<sequence>MTQRWLCSLVAASAAVSRREPTPLRTLLRAVRHGGRRFRDLIVGGRTALLSSAFARVAASRPGSP</sequence>
<organism evidence="1 2">
    <name type="scientific">Sphaerimonospora cavernae</name>
    <dbReference type="NCBI Taxonomy" id="1740611"/>
    <lineage>
        <taxon>Bacteria</taxon>
        <taxon>Bacillati</taxon>
        <taxon>Actinomycetota</taxon>
        <taxon>Actinomycetes</taxon>
        <taxon>Streptosporangiales</taxon>
        <taxon>Streptosporangiaceae</taxon>
        <taxon>Sphaerimonospora</taxon>
    </lineage>
</organism>
<keyword evidence="2" id="KW-1185">Reference proteome</keyword>
<comment type="caution">
    <text evidence="1">The sequence shown here is derived from an EMBL/GenBank/DDBJ whole genome shotgun (WGS) entry which is preliminary data.</text>
</comment>
<name>A0ABV6UE01_9ACTN</name>
<reference evidence="1 2" key="1">
    <citation type="submission" date="2024-09" db="EMBL/GenBank/DDBJ databases">
        <authorList>
            <person name="Sun Q."/>
            <person name="Mori K."/>
        </authorList>
    </citation>
    <scope>NUCLEOTIDE SEQUENCE [LARGE SCALE GENOMIC DNA]</scope>
    <source>
        <strain evidence="1 2">TBRC 1851</strain>
    </source>
</reference>
<proteinExistence type="predicted"/>